<dbReference type="SUPFAM" id="SSF56281">
    <property type="entry name" value="Metallo-hydrolase/oxidoreductase"/>
    <property type="match status" value="1"/>
</dbReference>
<sequence>MDITFHGAAREVTGSCLLVECAGRRVLLDCGLIQGSPAEEARNRRAFPFNPRALDAVVLSHAHLDHSGRLPLLVKHGYRGPIYTHRATRDLCRIMLLDAAALSEKDAELETRKRRRRAQPPVEPLYTRAEAEAAVRQIRALDYDSEQDILPGMRLRLRLRDAGHILGSAIVELWLTENRARRKLVFSGDLGHRGAPILRNPETVREADLVILESTYGDRNHRSWEATWQELGEIFREAAHHAGNVLIPAFAIGRTQELLYVLKQHWRAWELDRWTIFLDSPMAIDATEVHARHWKLFDTEAGSEHRRNGNPFALPNLHFSRTAAQSMAINRIQSGALIIAGSGMCNGGRIRHHLKHNLWREQCHVIFTGFQARGTLGRSLVDGTSQVRLWGETIRVAAQIHTIGGLSAHADQAGLLEWYRGFGRPRPTVALVHGEPPAMETLAEKLKALRAPVMLPTPGLRLDLTDLPR</sequence>
<feature type="domain" description="Beta-Casp" evidence="3">
    <location>
        <begin position="255"/>
        <end position="380"/>
    </location>
</feature>
<dbReference type="Pfam" id="PF00753">
    <property type="entry name" value="Lactamase_B"/>
    <property type="match status" value="1"/>
</dbReference>
<dbReference type="Pfam" id="PF07521">
    <property type="entry name" value="RMMBL"/>
    <property type="match status" value="1"/>
</dbReference>
<feature type="domain" description="Metallo-beta-lactamase" evidence="2">
    <location>
        <begin position="13"/>
        <end position="243"/>
    </location>
</feature>
<dbReference type="Proteomes" id="UP000177925">
    <property type="component" value="Unassembled WGS sequence"/>
</dbReference>
<dbReference type="SMART" id="SM01027">
    <property type="entry name" value="Beta-Casp"/>
    <property type="match status" value="1"/>
</dbReference>
<dbReference type="Pfam" id="PF10996">
    <property type="entry name" value="Beta-Casp"/>
    <property type="match status" value="1"/>
</dbReference>
<dbReference type="AlphaFoldDB" id="A0A1F6T9G3"/>
<protein>
    <submittedName>
        <fullName evidence="4">MBL fold metallo-hydrolase</fullName>
    </submittedName>
</protein>
<name>A0A1F6T9G3_9PROT</name>
<evidence type="ECO:0000313" key="4">
    <source>
        <dbReference type="EMBL" id="OGI41767.1"/>
    </source>
</evidence>
<dbReference type="Gene3D" id="3.40.50.10890">
    <property type="match status" value="1"/>
</dbReference>
<dbReference type="SMART" id="SM00849">
    <property type="entry name" value="Lactamase_B"/>
    <property type="match status" value="1"/>
</dbReference>
<gene>
    <name evidence="4" type="ORF">A2150_04560</name>
</gene>
<evidence type="ECO:0000313" key="5">
    <source>
        <dbReference type="Proteomes" id="UP000177925"/>
    </source>
</evidence>
<evidence type="ECO:0000259" key="3">
    <source>
        <dbReference type="SMART" id="SM01027"/>
    </source>
</evidence>
<dbReference type="PANTHER" id="PTHR11203:SF37">
    <property type="entry name" value="INTEGRATOR COMPLEX SUBUNIT 11"/>
    <property type="match status" value="1"/>
</dbReference>
<dbReference type="InterPro" id="IPR011108">
    <property type="entry name" value="RMMBL"/>
</dbReference>
<dbReference type="CDD" id="cd16295">
    <property type="entry name" value="TTHA0252-CPSF-like_MBL-fold"/>
    <property type="match status" value="1"/>
</dbReference>
<dbReference type="EMBL" id="MFSS01000117">
    <property type="protein sequence ID" value="OGI41767.1"/>
    <property type="molecule type" value="Genomic_DNA"/>
</dbReference>
<dbReference type="PANTHER" id="PTHR11203">
    <property type="entry name" value="CLEAVAGE AND POLYADENYLATION SPECIFICITY FACTOR FAMILY MEMBER"/>
    <property type="match status" value="1"/>
</dbReference>
<dbReference type="InterPro" id="IPR001279">
    <property type="entry name" value="Metallo-B-lactamas"/>
</dbReference>
<accession>A0A1F6T9G3</accession>
<keyword evidence="1 4" id="KW-0378">Hydrolase</keyword>
<dbReference type="Gene3D" id="3.60.15.10">
    <property type="entry name" value="Ribonuclease Z/Hydroxyacylglutathione hydrolase-like"/>
    <property type="match status" value="1"/>
</dbReference>
<dbReference type="GO" id="GO:0016787">
    <property type="term" value="F:hydrolase activity"/>
    <property type="evidence" value="ECO:0007669"/>
    <property type="project" value="UniProtKB-KW"/>
</dbReference>
<dbReference type="InterPro" id="IPR050698">
    <property type="entry name" value="MBL"/>
</dbReference>
<dbReference type="GO" id="GO:0004521">
    <property type="term" value="F:RNA endonuclease activity"/>
    <property type="evidence" value="ECO:0007669"/>
    <property type="project" value="TreeGrafter"/>
</dbReference>
<reference evidence="4 5" key="1">
    <citation type="journal article" date="2016" name="Nat. Commun.">
        <title>Thousands of microbial genomes shed light on interconnected biogeochemical processes in an aquifer system.</title>
        <authorList>
            <person name="Anantharaman K."/>
            <person name="Brown C.T."/>
            <person name="Hug L.A."/>
            <person name="Sharon I."/>
            <person name="Castelle C.J."/>
            <person name="Probst A.J."/>
            <person name="Thomas B.C."/>
            <person name="Singh A."/>
            <person name="Wilkins M.J."/>
            <person name="Karaoz U."/>
            <person name="Brodie E.L."/>
            <person name="Williams K.H."/>
            <person name="Hubbard S.S."/>
            <person name="Banfield J.F."/>
        </authorList>
    </citation>
    <scope>NUCLEOTIDE SEQUENCE [LARGE SCALE GENOMIC DNA]</scope>
</reference>
<comment type="caution">
    <text evidence="4">The sequence shown here is derived from an EMBL/GenBank/DDBJ whole genome shotgun (WGS) entry which is preliminary data.</text>
</comment>
<organism evidence="4 5">
    <name type="scientific">Candidatus Muproteobacteria bacterium RBG_16_64_11</name>
    <dbReference type="NCBI Taxonomy" id="1817758"/>
    <lineage>
        <taxon>Bacteria</taxon>
        <taxon>Pseudomonadati</taxon>
        <taxon>Pseudomonadota</taxon>
        <taxon>Candidatus Muproteobacteria</taxon>
    </lineage>
</organism>
<evidence type="ECO:0000259" key="2">
    <source>
        <dbReference type="SMART" id="SM00849"/>
    </source>
</evidence>
<dbReference type="STRING" id="1817758.A2150_04560"/>
<proteinExistence type="predicted"/>
<dbReference type="InterPro" id="IPR036866">
    <property type="entry name" value="RibonucZ/Hydroxyglut_hydro"/>
</dbReference>
<dbReference type="InterPro" id="IPR022712">
    <property type="entry name" value="Beta_Casp"/>
</dbReference>
<evidence type="ECO:0000256" key="1">
    <source>
        <dbReference type="ARBA" id="ARBA00022801"/>
    </source>
</evidence>